<accession>A0ABV0NYF0</accession>
<comment type="caution">
    <text evidence="1">The sequence shown here is derived from an EMBL/GenBank/DDBJ whole genome shotgun (WGS) entry which is preliminary data.</text>
</comment>
<keyword evidence="2" id="KW-1185">Reference proteome</keyword>
<evidence type="ECO:0000313" key="2">
    <source>
        <dbReference type="Proteomes" id="UP001476798"/>
    </source>
</evidence>
<proteinExistence type="predicted"/>
<name>A0ABV0NYF0_9TELE</name>
<organism evidence="1 2">
    <name type="scientific">Goodea atripinnis</name>
    <dbReference type="NCBI Taxonomy" id="208336"/>
    <lineage>
        <taxon>Eukaryota</taxon>
        <taxon>Metazoa</taxon>
        <taxon>Chordata</taxon>
        <taxon>Craniata</taxon>
        <taxon>Vertebrata</taxon>
        <taxon>Euteleostomi</taxon>
        <taxon>Actinopterygii</taxon>
        <taxon>Neopterygii</taxon>
        <taxon>Teleostei</taxon>
        <taxon>Neoteleostei</taxon>
        <taxon>Acanthomorphata</taxon>
        <taxon>Ovalentaria</taxon>
        <taxon>Atherinomorphae</taxon>
        <taxon>Cyprinodontiformes</taxon>
        <taxon>Goodeidae</taxon>
        <taxon>Goodea</taxon>
    </lineage>
</organism>
<dbReference type="EMBL" id="JAHRIO010051228">
    <property type="protein sequence ID" value="MEQ2175257.1"/>
    <property type="molecule type" value="Genomic_DNA"/>
</dbReference>
<protein>
    <submittedName>
        <fullName evidence="1">Uncharacterized protein</fullName>
    </submittedName>
</protein>
<dbReference type="Proteomes" id="UP001476798">
    <property type="component" value="Unassembled WGS sequence"/>
</dbReference>
<gene>
    <name evidence="1" type="ORF">GOODEAATRI_016314</name>
</gene>
<reference evidence="1 2" key="1">
    <citation type="submission" date="2021-06" db="EMBL/GenBank/DDBJ databases">
        <authorList>
            <person name="Palmer J.M."/>
        </authorList>
    </citation>
    <scope>NUCLEOTIDE SEQUENCE [LARGE SCALE GENOMIC DNA]</scope>
    <source>
        <strain evidence="1 2">GA_2019</strain>
        <tissue evidence="1">Muscle</tissue>
    </source>
</reference>
<sequence>MQKSWTPEECLKGDKYAQIQQSRTKLGGEARLQAELLLTNCMCSFSYSRLEDWLRVYLLSCLSFLDEATKGAITINVLLFFPIQSTPGSVLLSSFWVSSLFSQTRSY</sequence>
<evidence type="ECO:0000313" key="1">
    <source>
        <dbReference type="EMBL" id="MEQ2175257.1"/>
    </source>
</evidence>